<reference evidence="1 2" key="1">
    <citation type="submission" date="2021-06" db="EMBL/GenBank/DDBJ databases">
        <authorList>
            <person name="Kallberg Y."/>
            <person name="Tangrot J."/>
            <person name="Rosling A."/>
        </authorList>
    </citation>
    <scope>NUCLEOTIDE SEQUENCE [LARGE SCALE GENOMIC DNA]</scope>
    <source>
        <strain evidence="1 2">120-4 pot B 10/14</strain>
    </source>
</reference>
<dbReference type="EMBL" id="CAJVQB010008845">
    <property type="protein sequence ID" value="CAG8723809.1"/>
    <property type="molecule type" value="Genomic_DNA"/>
</dbReference>
<evidence type="ECO:0000313" key="2">
    <source>
        <dbReference type="Proteomes" id="UP000789901"/>
    </source>
</evidence>
<organism evidence="1 2">
    <name type="scientific">Gigaspora margarita</name>
    <dbReference type="NCBI Taxonomy" id="4874"/>
    <lineage>
        <taxon>Eukaryota</taxon>
        <taxon>Fungi</taxon>
        <taxon>Fungi incertae sedis</taxon>
        <taxon>Mucoromycota</taxon>
        <taxon>Glomeromycotina</taxon>
        <taxon>Glomeromycetes</taxon>
        <taxon>Diversisporales</taxon>
        <taxon>Gigasporaceae</taxon>
        <taxon>Gigaspora</taxon>
    </lineage>
</organism>
<accession>A0ABN7V2X7</accession>
<dbReference type="Proteomes" id="UP000789901">
    <property type="component" value="Unassembled WGS sequence"/>
</dbReference>
<evidence type="ECO:0000313" key="1">
    <source>
        <dbReference type="EMBL" id="CAG8723809.1"/>
    </source>
</evidence>
<keyword evidence="2" id="KW-1185">Reference proteome</keyword>
<protein>
    <submittedName>
        <fullName evidence="1">27055_t:CDS:1</fullName>
    </submittedName>
</protein>
<proteinExistence type="predicted"/>
<comment type="caution">
    <text evidence="1">The sequence shown here is derived from an EMBL/GenBank/DDBJ whole genome shotgun (WGS) entry which is preliminary data.</text>
</comment>
<sequence>MPSHIALLAVIITVKNNNLFSYGHAKYKISEQTSHTIRFKYFFSNNSPSQFFISGDLVFISGKCVVENLEQCMTISYASIINNNLNHEFDLVGVPICIPYCMVSVVVSCIPKRTEEFIHF</sequence>
<feature type="non-terminal residue" evidence="1">
    <location>
        <position position="120"/>
    </location>
</feature>
<gene>
    <name evidence="1" type="ORF">GMARGA_LOCUS13748</name>
</gene>
<name>A0ABN7V2X7_GIGMA</name>